<sequence length="530" mass="59501">MSLHAKPRILLGTGFFFVIKILPIPILLGLSAGCASLPANTNRPYSEALPPDPKTPLAQATETQIKGHPGQSGFYPLASGLEALVARMAAVVVSDRSIDLQYYIWENDLTGRMLLHEVLRAADRGVRVRVLLDDLNQSRYEKGLAILDYHPNVEVRMANPFAGRTWKILDAMRFSTVNRRMHNKVFVVDNQTAIVGGRNIGDEYFGASEEMNFGDFDLWAIGPVVQELSRHFDTYWNSEIAYPISVLVKGFKPTLEDLQKLKDDAAAAITEAEKTQYADALKETPIVKKFTHEPMKLYWGKADVVMDPPEKFHQDSKDQVDNLARQLYPLIEKTEKELILVSPYFVPGKKGVKFFKHLNDRGVQSLVLTNSLASSDVATVFSGYKGYRKDLLDQGVSLYELKPNSPTTTPKKNRVGSSFSSAGLHGKIFVFDRKKVFVGSMNLDPRSATLNSEMGVVVDSPELAEMISTNLIAHLRRDSYQVLLNEKNNLIWKTTDDCGLEHVFSKDPETSWWKRFKASLSAIFIPESWL</sequence>
<protein>
    <submittedName>
        <fullName evidence="4">Putative phospholipase D</fullName>
    </submittedName>
</protein>
<dbReference type="PROSITE" id="PS50035">
    <property type="entry name" value="PLD"/>
    <property type="match status" value="2"/>
</dbReference>
<evidence type="ECO:0000313" key="4">
    <source>
        <dbReference type="EMBL" id="CAE78430.1"/>
    </source>
</evidence>
<dbReference type="KEGG" id="bba:Bd0448"/>
<dbReference type="STRING" id="264462.Bd0448"/>
<dbReference type="EMBL" id="BX842647">
    <property type="protein sequence ID" value="CAE78430.1"/>
    <property type="molecule type" value="Genomic_DNA"/>
</dbReference>
<evidence type="ECO:0000256" key="2">
    <source>
        <dbReference type="SAM" id="Phobius"/>
    </source>
</evidence>
<organism evidence="4 5">
    <name type="scientific">Bdellovibrio bacteriovorus (strain ATCC 15356 / DSM 50701 / NCIMB 9529 / HD100)</name>
    <dbReference type="NCBI Taxonomy" id="264462"/>
    <lineage>
        <taxon>Bacteria</taxon>
        <taxon>Pseudomonadati</taxon>
        <taxon>Bdellovibrionota</taxon>
        <taxon>Bdellovibrionia</taxon>
        <taxon>Bdellovibrionales</taxon>
        <taxon>Pseudobdellovibrionaceae</taxon>
        <taxon>Bdellovibrio</taxon>
    </lineage>
</organism>
<keyword evidence="5" id="KW-1185">Reference proteome</keyword>
<dbReference type="PANTHER" id="PTHR21248">
    <property type="entry name" value="CARDIOLIPIN SYNTHASE"/>
    <property type="match status" value="1"/>
</dbReference>
<dbReference type="eggNOG" id="COG1502">
    <property type="taxonomic scope" value="Bacteria"/>
</dbReference>
<dbReference type="PROSITE" id="PS51257">
    <property type="entry name" value="PROKAR_LIPOPROTEIN"/>
    <property type="match status" value="1"/>
</dbReference>
<keyword evidence="2" id="KW-0812">Transmembrane</keyword>
<dbReference type="Proteomes" id="UP000008080">
    <property type="component" value="Chromosome"/>
</dbReference>
<feature type="transmembrane region" description="Helical" evidence="2">
    <location>
        <begin position="9"/>
        <end position="30"/>
    </location>
</feature>
<keyword evidence="2" id="KW-0472">Membrane</keyword>
<dbReference type="InterPro" id="IPR001736">
    <property type="entry name" value="PLipase_D/transphosphatidylase"/>
</dbReference>
<dbReference type="PANTHER" id="PTHR21248:SF12">
    <property type="entry name" value="CARDIOLIPIN SYNTHASE C"/>
    <property type="match status" value="1"/>
</dbReference>
<feature type="domain" description="PLD phosphodiesterase" evidence="3">
    <location>
        <begin position="420"/>
        <end position="447"/>
    </location>
</feature>
<dbReference type="GO" id="GO:0032049">
    <property type="term" value="P:cardiolipin biosynthetic process"/>
    <property type="evidence" value="ECO:0007669"/>
    <property type="project" value="UniProtKB-ARBA"/>
</dbReference>
<evidence type="ECO:0000259" key="3">
    <source>
        <dbReference type="PROSITE" id="PS50035"/>
    </source>
</evidence>
<reference evidence="4 5" key="1">
    <citation type="journal article" date="2004" name="Science">
        <title>A predator unmasked: life cycle of Bdellovibrio bacteriovorus from a genomic perspective.</title>
        <authorList>
            <person name="Rendulic S."/>
            <person name="Jagtap P."/>
            <person name="Rosinus A."/>
            <person name="Eppinger M."/>
            <person name="Baar C."/>
            <person name="Lanz C."/>
            <person name="Keller H."/>
            <person name="Lambert C."/>
            <person name="Evans K.J."/>
            <person name="Goesmann A."/>
            <person name="Meyer F."/>
            <person name="Sockett R.E."/>
            <person name="Schuster S.C."/>
        </authorList>
    </citation>
    <scope>NUCLEOTIDE SEQUENCE [LARGE SCALE GENOMIC DNA]</scope>
    <source>
        <strain evidence="5">ATCC 15356 / DSM 50701 / NCIMB 9529 / HD100</strain>
    </source>
</reference>
<dbReference type="Pfam" id="PF13091">
    <property type="entry name" value="PLDc_2"/>
    <property type="match status" value="2"/>
</dbReference>
<dbReference type="SMART" id="SM00155">
    <property type="entry name" value="PLDc"/>
    <property type="match status" value="2"/>
</dbReference>
<dbReference type="CDD" id="cd09111">
    <property type="entry name" value="PLDc_ymdC_like_1"/>
    <property type="match status" value="1"/>
</dbReference>
<gene>
    <name evidence="4" type="ordered locus">Bd0448</name>
</gene>
<dbReference type="CDD" id="cd09113">
    <property type="entry name" value="PLDc_ymdC_like_2"/>
    <property type="match status" value="1"/>
</dbReference>
<accession>Q6MQL7</accession>
<proteinExistence type="predicted"/>
<dbReference type="SUPFAM" id="SSF56024">
    <property type="entry name" value="Phospholipase D/nuclease"/>
    <property type="match status" value="2"/>
</dbReference>
<feature type="region of interest" description="Disordered" evidence="1">
    <location>
        <begin position="44"/>
        <end position="63"/>
    </location>
</feature>
<name>Q6MQL7_BDEBA</name>
<dbReference type="AlphaFoldDB" id="Q6MQL7"/>
<evidence type="ECO:0000256" key="1">
    <source>
        <dbReference type="SAM" id="MobiDB-lite"/>
    </source>
</evidence>
<evidence type="ECO:0000313" key="5">
    <source>
        <dbReference type="Proteomes" id="UP000008080"/>
    </source>
</evidence>
<dbReference type="HOGENOM" id="CLU_026287_0_0_7"/>
<dbReference type="Gene3D" id="3.30.870.10">
    <property type="entry name" value="Endonuclease Chain A"/>
    <property type="match status" value="2"/>
</dbReference>
<feature type="domain" description="PLD phosphodiesterase" evidence="3">
    <location>
        <begin position="177"/>
        <end position="204"/>
    </location>
</feature>
<dbReference type="InterPro" id="IPR025202">
    <property type="entry name" value="PLD-like_dom"/>
</dbReference>
<dbReference type="GO" id="GO:0030572">
    <property type="term" value="F:phosphatidyltransferase activity"/>
    <property type="evidence" value="ECO:0007669"/>
    <property type="project" value="UniProtKB-ARBA"/>
</dbReference>
<keyword evidence="2" id="KW-1133">Transmembrane helix</keyword>